<keyword evidence="1" id="KW-0812">Transmembrane</keyword>
<organism evidence="2 3">
    <name type="scientific">Virgibacillus halodenitrificans</name>
    <name type="common">Bacillus halodenitrificans</name>
    <dbReference type="NCBI Taxonomy" id="1482"/>
    <lineage>
        <taxon>Bacteria</taxon>
        <taxon>Bacillati</taxon>
        <taxon>Bacillota</taxon>
        <taxon>Bacilli</taxon>
        <taxon>Bacillales</taxon>
        <taxon>Bacillaceae</taxon>
        <taxon>Virgibacillus</taxon>
    </lineage>
</organism>
<geneLocation type="plasmid" evidence="2 3">
    <name>unnamed1</name>
</geneLocation>
<dbReference type="RefSeq" id="WP_071650108.1">
    <property type="nucleotide sequence ID" value="NZ_CP017963.1"/>
</dbReference>
<protein>
    <recommendedName>
        <fullName evidence="4">DUF4320 family protein</fullName>
    </recommendedName>
</protein>
<evidence type="ECO:0000256" key="1">
    <source>
        <dbReference type="SAM" id="Phobius"/>
    </source>
</evidence>
<keyword evidence="1" id="KW-0472">Membrane</keyword>
<reference evidence="2 3" key="1">
    <citation type="submission" date="2016-11" db="EMBL/GenBank/DDBJ databases">
        <title>Complete genome sequencing of Virgibacillus halodenitrificans PDB-F2.</title>
        <authorList>
            <person name="Sun Z."/>
            <person name="Zhou Y."/>
            <person name="Li H."/>
        </authorList>
    </citation>
    <scope>NUCLEOTIDE SEQUENCE [LARGE SCALE GENOMIC DNA]</scope>
    <source>
        <strain evidence="2 3">PDB-F2</strain>
        <plasmid evidence="2 3">unnamed1</plasmid>
    </source>
</reference>
<evidence type="ECO:0000313" key="3">
    <source>
        <dbReference type="Proteomes" id="UP000182945"/>
    </source>
</evidence>
<keyword evidence="1" id="KW-1133">Transmembrane helix</keyword>
<dbReference type="EMBL" id="CP017963">
    <property type="protein sequence ID" value="APC50388.1"/>
    <property type="molecule type" value="Genomic_DNA"/>
</dbReference>
<feature type="transmembrane region" description="Helical" evidence="1">
    <location>
        <begin position="12"/>
        <end position="30"/>
    </location>
</feature>
<gene>
    <name evidence="2" type="ORF">BME96_19085</name>
</gene>
<dbReference type="Proteomes" id="UP000182945">
    <property type="component" value="Plasmid unnamed1"/>
</dbReference>
<sequence length="120" mass="13672">MQEGTIMELVKWFIGLFLIMMIVALAVFLFQMGDVNTFKQQVNYQIERNGGLTQEAMASINDYSERHFNGRFTVESDLLNTRVNYGDTVDYKVNGVFEIVIFAIPDVKMQFAGTGVSQVR</sequence>
<accession>A0AAC9J4E0</accession>
<proteinExistence type="predicted"/>
<dbReference type="KEGG" id="vhl:BME96_19085"/>
<dbReference type="AlphaFoldDB" id="A0AAC9J4E0"/>
<evidence type="ECO:0000313" key="2">
    <source>
        <dbReference type="EMBL" id="APC50388.1"/>
    </source>
</evidence>
<keyword evidence="2" id="KW-0614">Plasmid</keyword>
<evidence type="ECO:0008006" key="4">
    <source>
        <dbReference type="Google" id="ProtNLM"/>
    </source>
</evidence>
<name>A0AAC9J4E0_VIRHA</name>
<dbReference type="GeneID" id="71516519"/>